<feature type="domain" description="Histidine kinase" evidence="22">
    <location>
        <begin position="369"/>
        <end position="590"/>
    </location>
</feature>
<keyword evidence="11" id="KW-0418">Kinase</keyword>
<reference evidence="26" key="2">
    <citation type="submission" date="2021-04" db="EMBL/GenBank/DDBJ databases">
        <authorList>
            <person name="Liu J."/>
        </authorList>
    </citation>
    <scope>NUCLEOTIDE SEQUENCE</scope>
    <source>
        <strain evidence="26">BAD-6</strain>
    </source>
</reference>
<feature type="domain" description="PAS" evidence="24">
    <location>
        <begin position="233"/>
        <end position="303"/>
    </location>
</feature>
<feature type="transmembrane region" description="Helical" evidence="21">
    <location>
        <begin position="203"/>
        <end position="224"/>
    </location>
</feature>
<dbReference type="AlphaFoldDB" id="A0A8J7W7Q2"/>
<dbReference type="Pfam" id="PF01627">
    <property type="entry name" value="Hpt"/>
    <property type="match status" value="1"/>
</dbReference>
<sequence length="875" mass="99535">MKKLKLNYMVVTIFCLAILLVLNAMGVFAYRDSVLSSETHKDIMLNFIIKYDTLVNELHSNARIYLNTNDERYRTEFFILRNEYLNNDNVSLQYRAFTENQASDQLKEIVDQTGFTLSAQADYLEFTSEEKAFYTAFLDSYHQLIARLTEAVETRDMLFITGSELDYLYNAQSENMNLLSKSYIDRLNFKEDLVLARQKLLEITLIILSLLLLGFASVTFYVIVRQNAFNSYFRQLFNTVVENINVGITILDQYYCFDYMNPMYKEIMGVTMEDALGKSLQEVFDQKIVEAIEQVMEEENRNGQMDLIIGNRRKHIAYSFFTICDEEGNSKYVQLIQDSTSTNNMQTQLRKQLKEIEFYSHAKDSFIANISHEIKTPINAILGMVHFLKSTRLSQNQKDLVKKIETSSDILLTIISDVLDLSKIRSKSLNLYPSDFSLAQVIENVEDMFSNQLASKGLEWRRDFEFDKDLCIHLDKTRFVQVLVNLINNAYKFTEEGYIKLSAETMSESNNIVYLQFCVEDSGIGIAEKDISKLFHEFEQLENHLTKQHQGTGLGLFICKNIIESMDGRMWVKSVKGEGSKFYFSLPAEKAFETALLNSGTGIINSIPLDGNGGRALVVEDTEINVEVAVKLLNDVNIACDTAADGLIAVQMCKKKGPDYYKVILMDIHMPNMDGYTAANILKKEMRFKTPIVALTASDINDQIVAEHADTINDFILKPFKASAFYKTLAPYFANTNSTIMDDSMISADEDPESMPETDPEDDPVKDENDPFAGREEAIKNLGGLESIYYKHIEKFKVNYVNSTSEIKELLEKKNYEEARRLAHSIKGLGGTLGMLKVQSAGAALEKAILKGEGYDLSEELADFDKELKAAIAAI</sequence>
<keyword evidence="9" id="KW-0808">Transferase</keyword>
<dbReference type="EC" id="2.7.13.3" evidence="4"/>
<comment type="caution">
    <text evidence="26">The sequence shown here is derived from an EMBL/GenBank/DDBJ whole genome shotgun (WGS) entry which is preliminary data.</text>
</comment>
<accession>A0A8J7W7Q2</accession>
<evidence type="ECO:0000259" key="24">
    <source>
        <dbReference type="PROSITE" id="PS50112"/>
    </source>
</evidence>
<keyword evidence="7" id="KW-0997">Cell inner membrane</keyword>
<evidence type="ECO:0000256" key="11">
    <source>
        <dbReference type="ARBA" id="ARBA00022777"/>
    </source>
</evidence>
<feature type="modified residue" description="Phosphohistidine" evidence="18">
    <location>
        <position position="824"/>
    </location>
</feature>
<dbReference type="PROSITE" id="PS50109">
    <property type="entry name" value="HIS_KIN"/>
    <property type="match status" value="1"/>
</dbReference>
<dbReference type="SUPFAM" id="SSF47226">
    <property type="entry name" value="Histidine-containing phosphotransfer domain, HPT domain"/>
    <property type="match status" value="1"/>
</dbReference>
<dbReference type="PANTHER" id="PTHR43047">
    <property type="entry name" value="TWO-COMPONENT HISTIDINE PROTEIN KINASE"/>
    <property type="match status" value="1"/>
</dbReference>
<dbReference type="Pfam" id="PF02518">
    <property type="entry name" value="HATPase_c"/>
    <property type="match status" value="1"/>
</dbReference>
<evidence type="ECO:0000256" key="5">
    <source>
        <dbReference type="ARBA" id="ARBA00018672"/>
    </source>
</evidence>
<keyword evidence="14" id="KW-0902">Two-component regulatory system</keyword>
<evidence type="ECO:0000256" key="19">
    <source>
        <dbReference type="PROSITE-ProRule" id="PRU00169"/>
    </source>
</evidence>
<dbReference type="Pfam" id="PF08448">
    <property type="entry name" value="PAS_4"/>
    <property type="match status" value="1"/>
</dbReference>
<dbReference type="InterPro" id="IPR036641">
    <property type="entry name" value="HPT_dom_sf"/>
</dbReference>
<dbReference type="RefSeq" id="WP_227020527.1">
    <property type="nucleotide sequence ID" value="NZ_JAGSND010000027.1"/>
</dbReference>
<evidence type="ECO:0000256" key="10">
    <source>
        <dbReference type="ARBA" id="ARBA00022692"/>
    </source>
</evidence>
<dbReference type="PROSITE" id="PS50112">
    <property type="entry name" value="PAS"/>
    <property type="match status" value="1"/>
</dbReference>
<dbReference type="PRINTS" id="PR00344">
    <property type="entry name" value="BCTRLSENSOR"/>
</dbReference>
<evidence type="ECO:0000256" key="12">
    <source>
        <dbReference type="ARBA" id="ARBA00022840"/>
    </source>
</evidence>
<dbReference type="Gene3D" id="3.30.450.20">
    <property type="entry name" value="PAS domain"/>
    <property type="match status" value="1"/>
</dbReference>
<feature type="compositionally biased region" description="Acidic residues" evidence="20">
    <location>
        <begin position="748"/>
        <end position="765"/>
    </location>
</feature>
<dbReference type="InterPro" id="IPR004358">
    <property type="entry name" value="Sig_transdc_His_kin-like_C"/>
</dbReference>
<evidence type="ECO:0000256" key="13">
    <source>
        <dbReference type="ARBA" id="ARBA00022989"/>
    </source>
</evidence>
<proteinExistence type="inferred from homology"/>
<comment type="similarity">
    <text evidence="3">In the N-terminal section; belongs to the phytochrome family.</text>
</comment>
<evidence type="ECO:0000256" key="17">
    <source>
        <dbReference type="ARBA" id="ARBA00074306"/>
    </source>
</evidence>
<evidence type="ECO:0000313" key="27">
    <source>
        <dbReference type="Proteomes" id="UP000675664"/>
    </source>
</evidence>
<comment type="subcellular location">
    <subcellularLocation>
        <location evidence="2">Cell inner membrane</location>
        <topology evidence="2">Multi-pass membrane protein</topology>
    </subcellularLocation>
</comment>
<dbReference type="InterPro" id="IPR035965">
    <property type="entry name" value="PAS-like_dom_sf"/>
</dbReference>
<comment type="function">
    <text evidence="16">May play the central regulatory role in sporulation. It may be an element of the effector pathway responsible for the activation of sporulation genes in response to nutritional stress. Spo0A may act in concert with spo0H (a sigma factor) to control the expression of some genes that are critical to the sporulation process.</text>
</comment>
<dbReference type="SMART" id="SM00448">
    <property type="entry name" value="REC"/>
    <property type="match status" value="1"/>
</dbReference>
<dbReference type="SMART" id="SM00091">
    <property type="entry name" value="PAS"/>
    <property type="match status" value="1"/>
</dbReference>
<evidence type="ECO:0000256" key="6">
    <source>
        <dbReference type="ARBA" id="ARBA00022475"/>
    </source>
</evidence>
<keyword evidence="12" id="KW-0067">ATP-binding</keyword>
<evidence type="ECO:0000256" key="1">
    <source>
        <dbReference type="ARBA" id="ARBA00000085"/>
    </source>
</evidence>
<keyword evidence="13 21" id="KW-1133">Transmembrane helix</keyword>
<evidence type="ECO:0000256" key="20">
    <source>
        <dbReference type="SAM" id="MobiDB-lite"/>
    </source>
</evidence>
<dbReference type="NCBIfam" id="TIGR00229">
    <property type="entry name" value="sensory_box"/>
    <property type="match status" value="1"/>
</dbReference>
<dbReference type="GO" id="GO:0005886">
    <property type="term" value="C:plasma membrane"/>
    <property type="evidence" value="ECO:0007669"/>
    <property type="project" value="UniProtKB-SubCell"/>
</dbReference>
<keyword evidence="15 21" id="KW-0472">Membrane</keyword>
<feature type="region of interest" description="Disordered" evidence="20">
    <location>
        <begin position="746"/>
        <end position="771"/>
    </location>
</feature>
<feature type="domain" description="HPt" evidence="25">
    <location>
        <begin position="785"/>
        <end position="875"/>
    </location>
</feature>
<feature type="modified residue" description="4-aspartylphosphate" evidence="19">
    <location>
        <position position="667"/>
    </location>
</feature>
<keyword evidence="12" id="KW-0547">Nucleotide-binding</keyword>
<evidence type="ECO:0000313" key="26">
    <source>
        <dbReference type="EMBL" id="MBR0600410.1"/>
    </source>
</evidence>
<dbReference type="InterPro" id="IPR036097">
    <property type="entry name" value="HisK_dim/P_sf"/>
</dbReference>
<keyword evidence="27" id="KW-1185">Reference proteome</keyword>
<dbReference type="SUPFAM" id="SSF55874">
    <property type="entry name" value="ATPase domain of HSP90 chaperone/DNA topoisomerase II/histidine kinase"/>
    <property type="match status" value="1"/>
</dbReference>
<dbReference type="PROSITE" id="PS50894">
    <property type="entry name" value="HPT"/>
    <property type="match status" value="1"/>
</dbReference>
<dbReference type="InterPro" id="IPR000014">
    <property type="entry name" value="PAS"/>
</dbReference>
<evidence type="ECO:0000256" key="15">
    <source>
        <dbReference type="ARBA" id="ARBA00023136"/>
    </source>
</evidence>
<dbReference type="CDD" id="cd00082">
    <property type="entry name" value="HisKA"/>
    <property type="match status" value="1"/>
</dbReference>
<dbReference type="InterPro" id="IPR001789">
    <property type="entry name" value="Sig_transdc_resp-reg_receiver"/>
</dbReference>
<evidence type="ECO:0000256" key="18">
    <source>
        <dbReference type="PROSITE-ProRule" id="PRU00110"/>
    </source>
</evidence>
<dbReference type="SMART" id="SM00387">
    <property type="entry name" value="HATPase_c"/>
    <property type="match status" value="1"/>
</dbReference>
<dbReference type="SMART" id="SM00388">
    <property type="entry name" value="HisKA"/>
    <property type="match status" value="1"/>
</dbReference>
<evidence type="ECO:0000256" key="3">
    <source>
        <dbReference type="ARBA" id="ARBA00006402"/>
    </source>
</evidence>
<dbReference type="Gene3D" id="1.10.287.130">
    <property type="match status" value="1"/>
</dbReference>
<dbReference type="Gene3D" id="3.30.565.10">
    <property type="entry name" value="Histidine kinase-like ATPase, C-terminal domain"/>
    <property type="match status" value="1"/>
</dbReference>
<dbReference type="CDD" id="cd16922">
    <property type="entry name" value="HATPase_EvgS-ArcB-TorS-like"/>
    <property type="match status" value="1"/>
</dbReference>
<keyword evidence="6" id="KW-1003">Cell membrane</keyword>
<reference evidence="26" key="1">
    <citation type="submission" date="2021-04" db="EMBL/GenBank/DDBJ databases">
        <title>Sinoanaerobacter chloroacetimidivorans sp. nov., an obligate anaerobic bacterium isolated from anaerobic sludge.</title>
        <authorList>
            <person name="Bao Y."/>
        </authorList>
    </citation>
    <scope>NUCLEOTIDE SEQUENCE</scope>
    <source>
        <strain evidence="26">BAD-6</strain>
    </source>
</reference>
<dbReference type="Pfam" id="PF00512">
    <property type="entry name" value="HisKA"/>
    <property type="match status" value="1"/>
</dbReference>
<dbReference type="EMBL" id="JAGSND010000027">
    <property type="protein sequence ID" value="MBR0600410.1"/>
    <property type="molecule type" value="Genomic_DNA"/>
</dbReference>
<evidence type="ECO:0000256" key="7">
    <source>
        <dbReference type="ARBA" id="ARBA00022519"/>
    </source>
</evidence>
<dbReference type="SUPFAM" id="SSF47384">
    <property type="entry name" value="Homodimeric domain of signal transducing histidine kinase"/>
    <property type="match status" value="1"/>
</dbReference>
<dbReference type="InterPro" id="IPR005467">
    <property type="entry name" value="His_kinase_dom"/>
</dbReference>
<dbReference type="PROSITE" id="PS50110">
    <property type="entry name" value="RESPONSE_REGULATORY"/>
    <property type="match status" value="1"/>
</dbReference>
<keyword evidence="10 21" id="KW-0812">Transmembrane</keyword>
<evidence type="ECO:0000259" key="25">
    <source>
        <dbReference type="PROSITE" id="PS50894"/>
    </source>
</evidence>
<evidence type="ECO:0000256" key="14">
    <source>
        <dbReference type="ARBA" id="ARBA00023012"/>
    </source>
</evidence>
<gene>
    <name evidence="26" type="ORF">KCX82_21305</name>
</gene>
<dbReference type="InterPro" id="IPR036890">
    <property type="entry name" value="HATPase_C_sf"/>
</dbReference>
<evidence type="ECO:0000256" key="21">
    <source>
        <dbReference type="SAM" id="Phobius"/>
    </source>
</evidence>
<evidence type="ECO:0000259" key="23">
    <source>
        <dbReference type="PROSITE" id="PS50110"/>
    </source>
</evidence>
<keyword evidence="8 19" id="KW-0597">Phosphoprotein</keyword>
<dbReference type="Gene3D" id="1.20.120.160">
    <property type="entry name" value="HPT domain"/>
    <property type="match status" value="1"/>
</dbReference>
<dbReference type="CDD" id="cd00088">
    <property type="entry name" value="HPT"/>
    <property type="match status" value="1"/>
</dbReference>
<dbReference type="InterPro" id="IPR008207">
    <property type="entry name" value="Sig_transdc_His_kin_Hpt_dom"/>
</dbReference>
<dbReference type="CDD" id="cd17546">
    <property type="entry name" value="REC_hyHK_CKI1_RcsC-like"/>
    <property type="match status" value="1"/>
</dbReference>
<dbReference type="Proteomes" id="UP000675664">
    <property type="component" value="Unassembled WGS sequence"/>
</dbReference>
<evidence type="ECO:0000259" key="22">
    <source>
        <dbReference type="PROSITE" id="PS50109"/>
    </source>
</evidence>
<dbReference type="InterPro" id="IPR011006">
    <property type="entry name" value="CheY-like_superfamily"/>
</dbReference>
<protein>
    <recommendedName>
        <fullName evidence="17">Circadian input-output histidine kinase CikA</fullName>
        <ecNumber evidence="4">2.7.13.3</ecNumber>
    </recommendedName>
    <alternativeName>
        <fullName evidence="5">Stage 0 sporulation protein A homolog</fullName>
    </alternativeName>
</protein>
<evidence type="ECO:0000256" key="8">
    <source>
        <dbReference type="ARBA" id="ARBA00022553"/>
    </source>
</evidence>
<evidence type="ECO:0000256" key="4">
    <source>
        <dbReference type="ARBA" id="ARBA00012438"/>
    </source>
</evidence>
<dbReference type="GO" id="GO:0000155">
    <property type="term" value="F:phosphorelay sensor kinase activity"/>
    <property type="evidence" value="ECO:0007669"/>
    <property type="project" value="InterPro"/>
</dbReference>
<dbReference type="InterPro" id="IPR013656">
    <property type="entry name" value="PAS_4"/>
</dbReference>
<evidence type="ECO:0000256" key="16">
    <source>
        <dbReference type="ARBA" id="ARBA00024867"/>
    </source>
</evidence>
<dbReference type="FunFam" id="3.30.565.10:FF:000010">
    <property type="entry name" value="Sensor histidine kinase RcsC"/>
    <property type="match status" value="1"/>
</dbReference>
<dbReference type="InterPro" id="IPR003594">
    <property type="entry name" value="HATPase_dom"/>
</dbReference>
<dbReference type="Pfam" id="PF00072">
    <property type="entry name" value="Response_reg"/>
    <property type="match status" value="1"/>
</dbReference>
<comment type="catalytic activity">
    <reaction evidence="1">
        <text>ATP + protein L-histidine = ADP + protein N-phospho-L-histidine.</text>
        <dbReference type="EC" id="2.7.13.3"/>
    </reaction>
</comment>
<dbReference type="SUPFAM" id="SSF52172">
    <property type="entry name" value="CheY-like"/>
    <property type="match status" value="1"/>
</dbReference>
<organism evidence="26 27">
    <name type="scientific">Sinanaerobacter chloroacetimidivorans</name>
    <dbReference type="NCBI Taxonomy" id="2818044"/>
    <lineage>
        <taxon>Bacteria</taxon>
        <taxon>Bacillati</taxon>
        <taxon>Bacillota</taxon>
        <taxon>Clostridia</taxon>
        <taxon>Peptostreptococcales</taxon>
        <taxon>Anaerovoracaceae</taxon>
        <taxon>Sinanaerobacter</taxon>
    </lineage>
</organism>
<dbReference type="Gene3D" id="3.40.50.2300">
    <property type="match status" value="1"/>
</dbReference>
<name>A0A8J7W7Q2_9FIRM</name>
<dbReference type="SUPFAM" id="SSF55785">
    <property type="entry name" value="PYP-like sensor domain (PAS domain)"/>
    <property type="match status" value="1"/>
</dbReference>
<evidence type="ECO:0000256" key="9">
    <source>
        <dbReference type="ARBA" id="ARBA00022679"/>
    </source>
</evidence>
<evidence type="ECO:0000256" key="2">
    <source>
        <dbReference type="ARBA" id="ARBA00004429"/>
    </source>
</evidence>
<feature type="domain" description="Response regulatory" evidence="23">
    <location>
        <begin position="615"/>
        <end position="733"/>
    </location>
</feature>
<dbReference type="InterPro" id="IPR003661">
    <property type="entry name" value="HisK_dim/P_dom"/>
</dbReference>